<dbReference type="RefSeq" id="WP_338731339.1">
    <property type="nucleotide sequence ID" value="NZ_CP136924.1"/>
</dbReference>
<accession>A0AAU6NY52</accession>
<proteinExistence type="predicted"/>
<dbReference type="AlphaFoldDB" id="A0AAU6NY52"/>
<evidence type="ECO:0000313" key="2">
    <source>
        <dbReference type="EMBL" id="WXA12349.1"/>
    </source>
</evidence>
<dbReference type="EMBL" id="CP136924">
    <property type="protein sequence ID" value="WXA02489.1"/>
    <property type="molecule type" value="Genomic_DNA"/>
</dbReference>
<name>A0AAU6NY52_9FLAO</name>
<sequence length="205" mass="23657">MDWEQVDKVLKELINNKSDIRSGYDQIKQVLTDNDLPSLDIDTDRLKKEFDDWLIEVIEKEPIPKNIKSIYFGLATMSFPEIDNGKEKTTAYIAGSKLTPSEDEDWACDTEYFPNRRYVLLADFDKIDVMIKSNEKLSGDYEVLVFNGLLNLLVLNSLRDLKGRLLTYQDKKLGLFKTEKRRDSLHFGAGFDSGDVYLLGELKNE</sequence>
<dbReference type="Proteomes" id="UP001368318">
    <property type="component" value="Chromosome"/>
</dbReference>
<organism evidence="1 3">
    <name type="scientific">Mangrovimonas cancribranchiae</name>
    <dbReference type="NCBI Taxonomy" id="3080055"/>
    <lineage>
        <taxon>Bacteria</taxon>
        <taxon>Pseudomonadati</taxon>
        <taxon>Bacteroidota</taxon>
        <taxon>Flavobacteriia</taxon>
        <taxon>Flavobacteriales</taxon>
        <taxon>Flavobacteriaceae</taxon>
        <taxon>Mangrovimonas</taxon>
    </lineage>
</organism>
<dbReference type="EMBL" id="CP136925">
    <property type="protein sequence ID" value="WXA12349.1"/>
    <property type="molecule type" value="Genomic_DNA"/>
</dbReference>
<dbReference type="KEGG" id="mcaa:R3L15_09465"/>
<reference evidence="1 3" key="1">
    <citation type="submission" date="2023-10" db="EMBL/GenBank/DDBJ databases">
        <title>Culture-based analysis of two novel bacteria associated with mangrove crab gills.</title>
        <authorList>
            <person name="Yang X."/>
            <person name="Garuglieri E."/>
            <person name="Van Goethem M.W."/>
            <person name="Fusi M."/>
            <person name="Marasco R."/>
            <person name="Daffonchio D.G."/>
        </authorList>
    </citation>
    <scope>NUCLEOTIDE SEQUENCE [LARGE SCALE GENOMIC DNA]</scope>
    <source>
        <strain evidence="2">UG2-1</strain>
        <strain evidence="1">UG2-2</strain>
        <strain evidence="3">UG2_2</strain>
    </source>
</reference>
<evidence type="ECO:0000313" key="3">
    <source>
        <dbReference type="Proteomes" id="UP001368318"/>
    </source>
</evidence>
<gene>
    <name evidence="2" type="ORF">R3L15_09465</name>
    <name evidence="1" type="ORF">R3L16_12120</name>
</gene>
<keyword evidence="3" id="KW-1185">Reference proteome</keyword>
<protein>
    <submittedName>
        <fullName evidence="1">Uncharacterized protein</fullName>
    </submittedName>
</protein>
<evidence type="ECO:0000313" key="1">
    <source>
        <dbReference type="EMBL" id="WXA02489.1"/>
    </source>
</evidence>